<protein>
    <recommendedName>
        <fullName evidence="3">F-box domain-containing protein</fullName>
    </recommendedName>
</protein>
<dbReference type="EMBL" id="JARKIB010000028">
    <property type="protein sequence ID" value="KAJ7764310.1"/>
    <property type="molecule type" value="Genomic_DNA"/>
</dbReference>
<name>A0AAD7JJ06_9AGAR</name>
<dbReference type="SUPFAM" id="SSF52047">
    <property type="entry name" value="RNI-like"/>
    <property type="match status" value="1"/>
</dbReference>
<gene>
    <name evidence="1" type="ORF">B0H16DRAFT_443580</name>
</gene>
<accession>A0AAD7JJ06</accession>
<dbReference type="Proteomes" id="UP001215598">
    <property type="component" value="Unassembled WGS sequence"/>
</dbReference>
<reference evidence="1" key="1">
    <citation type="submission" date="2023-03" db="EMBL/GenBank/DDBJ databases">
        <title>Massive genome expansion in bonnet fungi (Mycena s.s.) driven by repeated elements and novel gene families across ecological guilds.</title>
        <authorList>
            <consortium name="Lawrence Berkeley National Laboratory"/>
            <person name="Harder C.B."/>
            <person name="Miyauchi S."/>
            <person name="Viragh M."/>
            <person name="Kuo A."/>
            <person name="Thoen E."/>
            <person name="Andreopoulos B."/>
            <person name="Lu D."/>
            <person name="Skrede I."/>
            <person name="Drula E."/>
            <person name="Henrissat B."/>
            <person name="Morin E."/>
            <person name="Kohler A."/>
            <person name="Barry K."/>
            <person name="LaButti K."/>
            <person name="Morin E."/>
            <person name="Salamov A."/>
            <person name="Lipzen A."/>
            <person name="Mereny Z."/>
            <person name="Hegedus B."/>
            <person name="Baldrian P."/>
            <person name="Stursova M."/>
            <person name="Weitz H."/>
            <person name="Taylor A."/>
            <person name="Grigoriev I.V."/>
            <person name="Nagy L.G."/>
            <person name="Martin F."/>
            <person name="Kauserud H."/>
        </authorList>
    </citation>
    <scope>NUCLEOTIDE SEQUENCE</scope>
    <source>
        <strain evidence="1">CBHHK182m</strain>
    </source>
</reference>
<sequence>MNPAGFPDEVWLRIFAYIIDARSLQSLVLSCSLFHNLGMEELLRTLVWNTQEKTEANLEFWEKSTDRQHIPKALSINMNLKYDAAESHPAILRSATRFHSLSSLSLSNARLGPTFYQVLIGLPNLTHLSVNSCCLAAAPPHFPYSFPSFSANGTTGISVTDLTIQRISTYHHVYYSDEEDDDDGFWVSLPQRPDLAFFALLPHLRALTVSRYVKIPIANLPQLTSLTLVAGMGTGAAIHLLNEYLPHTPSLLHLDVGLTTDKWWDPSREPPELPALQGSLPLLQSFTGPAIIAASIIPDSPALASLKINNFLVKMEEALMLVERVNADSLHEIDLRLAKWDDEVLLAITQRLTECRDVRIVYCFSEPSNVFMFNLGIHHLEHLDDLHTLHVHAVPPPPLDLPNGMYVAPHLRPVETRVPAVVPAEEDCAENLAVWSRYTKALREVRFVEGRAWIRHYARGKWEVTVVESET</sequence>
<keyword evidence="2" id="KW-1185">Reference proteome</keyword>
<proteinExistence type="predicted"/>
<organism evidence="1 2">
    <name type="scientific">Mycena metata</name>
    <dbReference type="NCBI Taxonomy" id="1033252"/>
    <lineage>
        <taxon>Eukaryota</taxon>
        <taxon>Fungi</taxon>
        <taxon>Dikarya</taxon>
        <taxon>Basidiomycota</taxon>
        <taxon>Agaricomycotina</taxon>
        <taxon>Agaricomycetes</taxon>
        <taxon>Agaricomycetidae</taxon>
        <taxon>Agaricales</taxon>
        <taxon>Marasmiineae</taxon>
        <taxon>Mycenaceae</taxon>
        <taxon>Mycena</taxon>
    </lineage>
</organism>
<evidence type="ECO:0000313" key="2">
    <source>
        <dbReference type="Proteomes" id="UP001215598"/>
    </source>
</evidence>
<evidence type="ECO:0000313" key="1">
    <source>
        <dbReference type="EMBL" id="KAJ7764310.1"/>
    </source>
</evidence>
<dbReference type="Gene3D" id="3.80.10.10">
    <property type="entry name" value="Ribonuclease Inhibitor"/>
    <property type="match status" value="2"/>
</dbReference>
<dbReference type="AlphaFoldDB" id="A0AAD7JJ06"/>
<evidence type="ECO:0008006" key="3">
    <source>
        <dbReference type="Google" id="ProtNLM"/>
    </source>
</evidence>
<dbReference type="InterPro" id="IPR032675">
    <property type="entry name" value="LRR_dom_sf"/>
</dbReference>
<comment type="caution">
    <text evidence="1">The sequence shown here is derived from an EMBL/GenBank/DDBJ whole genome shotgun (WGS) entry which is preliminary data.</text>
</comment>